<keyword evidence="4" id="KW-1185">Reference proteome</keyword>
<gene>
    <name evidence="2" type="ORF">DME_LOCUS7116</name>
</gene>
<evidence type="ECO:0000313" key="2">
    <source>
        <dbReference type="EMBL" id="VDN57143.1"/>
    </source>
</evidence>
<feature type="signal peptide" evidence="1">
    <location>
        <begin position="1"/>
        <end position="18"/>
    </location>
</feature>
<reference evidence="2 4" key="2">
    <citation type="submission" date="2018-11" db="EMBL/GenBank/DDBJ databases">
        <authorList>
            <consortium name="Pathogen Informatics"/>
        </authorList>
    </citation>
    <scope>NUCLEOTIDE SEQUENCE [LARGE SCALE GENOMIC DNA]</scope>
</reference>
<evidence type="ECO:0000313" key="3">
    <source>
        <dbReference type="Proteomes" id="UP000038040"/>
    </source>
</evidence>
<evidence type="ECO:0000313" key="4">
    <source>
        <dbReference type="Proteomes" id="UP000274756"/>
    </source>
</evidence>
<protein>
    <submittedName>
        <fullName evidence="2 5">Uncharacterized protein</fullName>
    </submittedName>
</protein>
<accession>A0A0N4U718</accession>
<evidence type="ECO:0000256" key="1">
    <source>
        <dbReference type="SAM" id="SignalP"/>
    </source>
</evidence>
<dbReference type="Proteomes" id="UP000274756">
    <property type="component" value="Unassembled WGS sequence"/>
</dbReference>
<dbReference type="OrthoDB" id="5771705at2759"/>
<feature type="chain" id="PRO_5033230506" evidence="1">
    <location>
        <begin position="19"/>
        <end position="101"/>
    </location>
</feature>
<reference evidence="5" key="1">
    <citation type="submission" date="2017-02" db="UniProtKB">
        <authorList>
            <consortium name="WormBaseParasite"/>
        </authorList>
    </citation>
    <scope>IDENTIFICATION</scope>
</reference>
<evidence type="ECO:0000313" key="5">
    <source>
        <dbReference type="WBParaSite" id="DME_0000275601-mRNA-1"/>
    </source>
</evidence>
<keyword evidence="1" id="KW-0732">Signal</keyword>
<dbReference type="EMBL" id="UYYG01001158">
    <property type="protein sequence ID" value="VDN57143.1"/>
    <property type="molecule type" value="Genomic_DNA"/>
</dbReference>
<dbReference type="AlphaFoldDB" id="A0A0N4U718"/>
<name>A0A0N4U718_DRAME</name>
<sequence length="101" mass="11822">MHQLLLLLLVVSVFYVISFEDESKVVCQYRENEPKYQPNIYLCSKGYSCCKAYGRFACCANDLNIKIMLEILKSLLQNYHALIINLCKYIYELENVKTLLI</sequence>
<proteinExistence type="predicted"/>
<organism evidence="3 5">
    <name type="scientific">Dracunculus medinensis</name>
    <name type="common">Guinea worm</name>
    <dbReference type="NCBI Taxonomy" id="318479"/>
    <lineage>
        <taxon>Eukaryota</taxon>
        <taxon>Metazoa</taxon>
        <taxon>Ecdysozoa</taxon>
        <taxon>Nematoda</taxon>
        <taxon>Chromadorea</taxon>
        <taxon>Rhabditida</taxon>
        <taxon>Spirurina</taxon>
        <taxon>Dracunculoidea</taxon>
        <taxon>Dracunculidae</taxon>
        <taxon>Dracunculus</taxon>
    </lineage>
</organism>
<dbReference type="Proteomes" id="UP000038040">
    <property type="component" value="Unplaced"/>
</dbReference>
<dbReference type="WBParaSite" id="DME_0000275601-mRNA-1">
    <property type="protein sequence ID" value="DME_0000275601-mRNA-1"/>
    <property type="gene ID" value="DME_0000275601"/>
</dbReference>